<dbReference type="Pfam" id="PF13174">
    <property type="entry name" value="TPR_6"/>
    <property type="match status" value="1"/>
</dbReference>
<protein>
    <recommendedName>
        <fullName evidence="5">Tetratricopeptide repeat protein</fullName>
    </recommendedName>
</protein>
<sequence length="324" mass="35409">MQKCLMFIAPLLLSQAVMAGAADISSQVKVLWHAQDYTAAHTLLSPLVTKKTKDAELLALLGQTEALLHNTEQAEELLEKAVKYDANNADYQHWYATVSCNLAADASMFSALGYAKRCKKAYQTALELSPDNPRSYIALGSFLNQAPGIAGGDKAEALKLAQKLKQLDPLQGALLALNASDLTDDAVFTALLAEDELLSKRPESYLQRGVAFSRADKHVKAISLFEQALTMPADDDEAADAKAQALYQIGRSAVKGQTDHDKGISALQQFIEQQPTADNIDWAKLRLGQLYIAQQQQDKAELLLKPVLASTQDKQLKDELQKLL</sequence>
<evidence type="ECO:0008006" key="5">
    <source>
        <dbReference type="Google" id="ProtNLM"/>
    </source>
</evidence>
<evidence type="ECO:0000313" key="3">
    <source>
        <dbReference type="EMBL" id="GAA0536841.1"/>
    </source>
</evidence>
<dbReference type="Pfam" id="PF13181">
    <property type="entry name" value="TPR_8"/>
    <property type="match status" value="1"/>
</dbReference>
<keyword evidence="2" id="KW-0732">Signal</keyword>
<comment type="caution">
    <text evidence="3">The sequence shown here is derived from an EMBL/GenBank/DDBJ whole genome shotgun (WGS) entry which is preliminary data.</text>
</comment>
<reference evidence="3 4" key="1">
    <citation type="journal article" date="2019" name="Int. J. Syst. Evol. Microbiol.">
        <title>The Global Catalogue of Microorganisms (GCM) 10K type strain sequencing project: providing services to taxonomists for standard genome sequencing and annotation.</title>
        <authorList>
            <consortium name="The Broad Institute Genomics Platform"/>
            <consortium name="The Broad Institute Genome Sequencing Center for Infectious Disease"/>
            <person name="Wu L."/>
            <person name="Ma J."/>
        </authorList>
    </citation>
    <scope>NUCLEOTIDE SEQUENCE [LARGE SCALE GENOMIC DNA]</scope>
    <source>
        <strain evidence="3 4">JCM 14331</strain>
    </source>
</reference>
<dbReference type="EMBL" id="BAAAEO010000001">
    <property type="protein sequence ID" value="GAA0536841.1"/>
    <property type="molecule type" value="Genomic_DNA"/>
</dbReference>
<proteinExistence type="predicted"/>
<dbReference type="PANTHER" id="PTHR12558:SF13">
    <property type="entry name" value="CELL DIVISION CYCLE PROTEIN 27 HOMOLOG"/>
    <property type="match status" value="1"/>
</dbReference>
<keyword evidence="1" id="KW-0802">TPR repeat</keyword>
<organism evidence="3 4">
    <name type="scientific">Rheinheimera aquimaris</name>
    <dbReference type="NCBI Taxonomy" id="412437"/>
    <lineage>
        <taxon>Bacteria</taxon>
        <taxon>Pseudomonadati</taxon>
        <taxon>Pseudomonadota</taxon>
        <taxon>Gammaproteobacteria</taxon>
        <taxon>Chromatiales</taxon>
        <taxon>Chromatiaceae</taxon>
        <taxon>Rheinheimera</taxon>
    </lineage>
</organism>
<name>A0ABN1D8A8_9GAMM</name>
<dbReference type="SUPFAM" id="SSF48452">
    <property type="entry name" value="TPR-like"/>
    <property type="match status" value="1"/>
</dbReference>
<dbReference type="PROSITE" id="PS50005">
    <property type="entry name" value="TPR"/>
    <property type="match status" value="2"/>
</dbReference>
<dbReference type="SMART" id="SM00028">
    <property type="entry name" value="TPR"/>
    <property type="match status" value="3"/>
</dbReference>
<evidence type="ECO:0000256" key="1">
    <source>
        <dbReference type="PROSITE-ProRule" id="PRU00339"/>
    </source>
</evidence>
<dbReference type="InterPro" id="IPR011990">
    <property type="entry name" value="TPR-like_helical_dom_sf"/>
</dbReference>
<feature type="chain" id="PRO_5046098244" description="Tetratricopeptide repeat protein" evidence="2">
    <location>
        <begin position="20"/>
        <end position="324"/>
    </location>
</feature>
<feature type="repeat" description="TPR" evidence="1">
    <location>
        <begin position="202"/>
        <end position="235"/>
    </location>
</feature>
<gene>
    <name evidence="3" type="ORF">GCM10009098_00330</name>
</gene>
<evidence type="ECO:0000256" key="2">
    <source>
        <dbReference type="SAM" id="SignalP"/>
    </source>
</evidence>
<dbReference type="Gene3D" id="1.25.40.10">
    <property type="entry name" value="Tetratricopeptide repeat domain"/>
    <property type="match status" value="2"/>
</dbReference>
<dbReference type="RefSeq" id="WP_134059526.1">
    <property type="nucleotide sequence ID" value="NZ_BAAAEO010000001.1"/>
</dbReference>
<feature type="repeat" description="TPR" evidence="1">
    <location>
        <begin position="55"/>
        <end position="88"/>
    </location>
</feature>
<dbReference type="PANTHER" id="PTHR12558">
    <property type="entry name" value="CELL DIVISION CYCLE 16,23,27"/>
    <property type="match status" value="1"/>
</dbReference>
<feature type="signal peptide" evidence="2">
    <location>
        <begin position="1"/>
        <end position="19"/>
    </location>
</feature>
<evidence type="ECO:0000313" key="4">
    <source>
        <dbReference type="Proteomes" id="UP001501169"/>
    </source>
</evidence>
<dbReference type="InterPro" id="IPR019734">
    <property type="entry name" value="TPR_rpt"/>
</dbReference>
<accession>A0ABN1D8A8</accession>
<dbReference type="Pfam" id="PF14559">
    <property type="entry name" value="TPR_19"/>
    <property type="match status" value="1"/>
</dbReference>
<dbReference type="Proteomes" id="UP001501169">
    <property type="component" value="Unassembled WGS sequence"/>
</dbReference>
<keyword evidence="4" id="KW-1185">Reference proteome</keyword>